<dbReference type="InterPro" id="IPR011009">
    <property type="entry name" value="Kinase-like_dom_sf"/>
</dbReference>
<evidence type="ECO:0000313" key="3">
    <source>
        <dbReference type="Proteomes" id="UP001221413"/>
    </source>
</evidence>
<proteinExistence type="predicted"/>
<dbReference type="Pfam" id="PF00069">
    <property type="entry name" value="Pkinase"/>
    <property type="match status" value="1"/>
</dbReference>
<dbReference type="AlphaFoldDB" id="A0AAD6IR66"/>
<evidence type="ECO:0000313" key="2">
    <source>
        <dbReference type="EMBL" id="KAJ6256892.1"/>
    </source>
</evidence>
<reference evidence="2" key="1">
    <citation type="submission" date="2023-01" db="EMBL/GenBank/DDBJ databases">
        <title>The chitinases involved in constricting ring structure development in the nematode-trapping fungus Drechslerella dactyloides.</title>
        <authorList>
            <person name="Wang R."/>
            <person name="Zhang L."/>
            <person name="Tang P."/>
            <person name="Li S."/>
            <person name="Liang L."/>
        </authorList>
    </citation>
    <scope>NUCLEOTIDE SEQUENCE</scope>
    <source>
        <strain evidence="2">YMF1.00031</strain>
    </source>
</reference>
<dbReference type="Proteomes" id="UP001221413">
    <property type="component" value="Unassembled WGS sequence"/>
</dbReference>
<dbReference type="GO" id="GO:0005524">
    <property type="term" value="F:ATP binding"/>
    <property type="evidence" value="ECO:0007669"/>
    <property type="project" value="InterPro"/>
</dbReference>
<name>A0AAD6IR66_DREDA</name>
<sequence length="327" mass="37919">MDIILENRSISYADVVYENALPSWRMTSTKASIITSPDEKFVYKGTSFYQFLVCGAEIFRHEVDACYREIQIVNYFIGTHPNVIPPADYLVFATTNENTPKHLMCGSLYAFRERGSLADLLDKTVHEKRRLPLPLKAKWCYQLCSAMAHAHYKAKQWHQDLKPPNVLIDDDENVLIADWEQCGANPFILAPEADGSVDVRELDDKVNGRRRLEFYLYEGPERINSPIGAPLWNSFIGWMKDYPRAAELAEVFSLGRTMWVLLEQVGLEHEPGVTDYSTKVIRWSSWSDDIPTSWKRIVEASMAHDANDRPLMSELLRFWEREWQTYR</sequence>
<feature type="domain" description="Protein kinase" evidence="1">
    <location>
        <begin position="1"/>
        <end position="324"/>
    </location>
</feature>
<dbReference type="SUPFAM" id="SSF56112">
    <property type="entry name" value="Protein kinase-like (PK-like)"/>
    <property type="match status" value="1"/>
</dbReference>
<dbReference type="PANTHER" id="PTHR44329">
    <property type="entry name" value="SERINE/THREONINE-PROTEIN KINASE TNNI3K-RELATED"/>
    <property type="match status" value="1"/>
</dbReference>
<evidence type="ECO:0000259" key="1">
    <source>
        <dbReference type="PROSITE" id="PS50011"/>
    </source>
</evidence>
<keyword evidence="3" id="KW-1185">Reference proteome</keyword>
<dbReference type="EMBL" id="JAQGDS010000012">
    <property type="protein sequence ID" value="KAJ6256892.1"/>
    <property type="molecule type" value="Genomic_DNA"/>
</dbReference>
<protein>
    <recommendedName>
        <fullName evidence="1">Protein kinase domain-containing protein</fullName>
    </recommendedName>
</protein>
<dbReference type="PROSITE" id="PS50011">
    <property type="entry name" value="PROTEIN_KINASE_DOM"/>
    <property type="match status" value="1"/>
</dbReference>
<dbReference type="Gene3D" id="1.10.510.10">
    <property type="entry name" value="Transferase(Phosphotransferase) domain 1"/>
    <property type="match status" value="1"/>
</dbReference>
<comment type="caution">
    <text evidence="2">The sequence shown here is derived from an EMBL/GenBank/DDBJ whole genome shotgun (WGS) entry which is preliminary data.</text>
</comment>
<dbReference type="GO" id="GO:0004674">
    <property type="term" value="F:protein serine/threonine kinase activity"/>
    <property type="evidence" value="ECO:0007669"/>
    <property type="project" value="TreeGrafter"/>
</dbReference>
<gene>
    <name evidence="2" type="ORF">Dda_8762</name>
</gene>
<accession>A0AAD6IR66</accession>
<dbReference type="InterPro" id="IPR051681">
    <property type="entry name" value="Ser/Thr_Kinases-Pseudokinases"/>
</dbReference>
<organism evidence="2 3">
    <name type="scientific">Drechslerella dactyloides</name>
    <name type="common">Nematode-trapping fungus</name>
    <name type="synonym">Arthrobotrys dactyloides</name>
    <dbReference type="NCBI Taxonomy" id="74499"/>
    <lineage>
        <taxon>Eukaryota</taxon>
        <taxon>Fungi</taxon>
        <taxon>Dikarya</taxon>
        <taxon>Ascomycota</taxon>
        <taxon>Pezizomycotina</taxon>
        <taxon>Orbiliomycetes</taxon>
        <taxon>Orbiliales</taxon>
        <taxon>Orbiliaceae</taxon>
        <taxon>Drechslerella</taxon>
    </lineage>
</organism>
<dbReference type="SMART" id="SM00220">
    <property type="entry name" value="S_TKc"/>
    <property type="match status" value="1"/>
</dbReference>
<dbReference type="InterPro" id="IPR000719">
    <property type="entry name" value="Prot_kinase_dom"/>
</dbReference>